<feature type="repeat" description="PPR" evidence="2">
    <location>
        <begin position="202"/>
        <end position="236"/>
    </location>
</feature>
<name>A0ABP0SCH8_9DINO</name>
<evidence type="ECO:0000259" key="4">
    <source>
        <dbReference type="Pfam" id="PF17177"/>
    </source>
</evidence>
<dbReference type="InterPro" id="IPR002885">
    <property type="entry name" value="PPR_rpt"/>
</dbReference>
<evidence type="ECO:0000256" key="3">
    <source>
        <dbReference type="SAM" id="MobiDB-lite"/>
    </source>
</evidence>
<dbReference type="Gene3D" id="1.25.40.10">
    <property type="entry name" value="Tetratricopeptide repeat domain"/>
    <property type="match status" value="3"/>
</dbReference>
<gene>
    <name evidence="5" type="ORF">SCF082_LOCUS51125</name>
</gene>
<dbReference type="Proteomes" id="UP001642464">
    <property type="component" value="Unassembled WGS sequence"/>
</dbReference>
<dbReference type="PANTHER" id="PTHR47447">
    <property type="entry name" value="OS03G0856100 PROTEIN"/>
    <property type="match status" value="1"/>
</dbReference>
<organism evidence="5 6">
    <name type="scientific">Durusdinium trenchii</name>
    <dbReference type="NCBI Taxonomy" id="1381693"/>
    <lineage>
        <taxon>Eukaryota</taxon>
        <taxon>Sar</taxon>
        <taxon>Alveolata</taxon>
        <taxon>Dinophyceae</taxon>
        <taxon>Suessiales</taxon>
        <taxon>Symbiodiniaceae</taxon>
        <taxon>Durusdinium</taxon>
    </lineage>
</organism>
<proteinExistence type="predicted"/>
<dbReference type="NCBIfam" id="TIGR00756">
    <property type="entry name" value="PPR"/>
    <property type="match status" value="3"/>
</dbReference>
<keyword evidence="6" id="KW-1185">Reference proteome</keyword>
<dbReference type="EMBL" id="CAXAMM010043439">
    <property type="protein sequence ID" value="CAK9110063.1"/>
    <property type="molecule type" value="Genomic_DNA"/>
</dbReference>
<dbReference type="Pfam" id="PF17177">
    <property type="entry name" value="PPR_long"/>
    <property type="match status" value="1"/>
</dbReference>
<feature type="repeat" description="PPR" evidence="2">
    <location>
        <begin position="132"/>
        <end position="166"/>
    </location>
</feature>
<dbReference type="InterPro" id="IPR033443">
    <property type="entry name" value="PROP1-like_PPR_dom"/>
</dbReference>
<feature type="domain" description="PROP1-like PPR" evidence="4">
    <location>
        <begin position="140"/>
        <end position="283"/>
    </location>
</feature>
<feature type="region of interest" description="Disordered" evidence="3">
    <location>
        <begin position="1"/>
        <end position="42"/>
    </location>
</feature>
<reference evidence="5 6" key="1">
    <citation type="submission" date="2024-02" db="EMBL/GenBank/DDBJ databases">
        <authorList>
            <person name="Chen Y."/>
            <person name="Shah S."/>
            <person name="Dougan E. K."/>
            <person name="Thang M."/>
            <person name="Chan C."/>
        </authorList>
    </citation>
    <scope>NUCLEOTIDE SEQUENCE [LARGE SCALE GENOMIC DNA]</scope>
</reference>
<evidence type="ECO:0000313" key="5">
    <source>
        <dbReference type="EMBL" id="CAK9110063.1"/>
    </source>
</evidence>
<evidence type="ECO:0000313" key="6">
    <source>
        <dbReference type="Proteomes" id="UP001642464"/>
    </source>
</evidence>
<evidence type="ECO:0000256" key="1">
    <source>
        <dbReference type="ARBA" id="ARBA00022737"/>
    </source>
</evidence>
<comment type="caution">
    <text evidence="5">The sequence shown here is derived from an EMBL/GenBank/DDBJ whole genome shotgun (WGS) entry which is preliminary data.</text>
</comment>
<accession>A0ABP0SCH8</accession>
<evidence type="ECO:0000256" key="2">
    <source>
        <dbReference type="PROSITE-ProRule" id="PRU00708"/>
    </source>
</evidence>
<feature type="repeat" description="PPR" evidence="2">
    <location>
        <begin position="167"/>
        <end position="201"/>
    </location>
</feature>
<dbReference type="InterPro" id="IPR011990">
    <property type="entry name" value="TPR-like_helical_dom_sf"/>
</dbReference>
<dbReference type="Pfam" id="PF01535">
    <property type="entry name" value="PPR"/>
    <property type="match status" value="3"/>
</dbReference>
<sequence length="540" mass="60237">MEAGLLMRQGEATPEGRSNGSPERNSEGEGSGRPSGTSEWNQRIGRAGRWRQAFALFEEANGRRLSDLITYNTVMGLKQWKRSLCLLEAQHRIQMQVDVISFNASLSSCGEGNWEKALILKNEIKGSQLHPTVVTKSSVMKCCCKAAMWIQALDVWDELRAEHLVPNSICFTVAVSICEAAQRWLEALKFLKMMRESRCSPHVVTYSGAISACGKAEHWQHALFLLDEMKKLQLQATLPTFNSAIHACVVGNELETATKLLRQVQEAQIETNAITYTSLIGASEWHKAISLLSEAYREALAQDLGLYRAALGAMGEAREKSSEDAEEASRSRSHWLWSLLLFEKVSKMGLKPGRNTCNMMISSCGRGSWWSQALQVFSQMKTTREVQPDTKGYTTAIFACGDEDIGQWQAALVLMDEFHTSSLPADVHIYNTLMSVCAMSSEWDRALLVLDRLSGGTPPLGPDQSSFLIAVLACSNAGEWQQASDEQMVTPDLYDTAVSALIRQSYWQASFGLFHEMKKFGIMDVNRFTRGINLLMREME</sequence>
<dbReference type="PANTHER" id="PTHR47447:SF17">
    <property type="entry name" value="OS12G0638900 PROTEIN"/>
    <property type="match status" value="1"/>
</dbReference>
<dbReference type="PROSITE" id="PS51375">
    <property type="entry name" value="PPR"/>
    <property type="match status" value="3"/>
</dbReference>
<protein>
    <submittedName>
        <fullName evidence="5">Pentatricopeptide repeat-containing protein At1g09900</fullName>
    </submittedName>
</protein>
<keyword evidence="1" id="KW-0677">Repeat</keyword>